<name>A0ABX7YLC3_9STRE</name>
<dbReference type="CDD" id="cd00158">
    <property type="entry name" value="RHOD"/>
    <property type="match status" value="1"/>
</dbReference>
<dbReference type="RefSeq" id="WP_212571519.1">
    <property type="nucleotide sequence ID" value="NZ_CP073084.1"/>
</dbReference>
<evidence type="ECO:0000259" key="1">
    <source>
        <dbReference type="PROSITE" id="PS50206"/>
    </source>
</evidence>
<feature type="domain" description="Rhodanese" evidence="1">
    <location>
        <begin position="26"/>
        <end position="108"/>
    </location>
</feature>
<evidence type="ECO:0000313" key="3">
    <source>
        <dbReference type="Proteomes" id="UP000677616"/>
    </source>
</evidence>
<dbReference type="SMART" id="SM00450">
    <property type="entry name" value="RHOD"/>
    <property type="match status" value="1"/>
</dbReference>
<organism evidence="2 3">
    <name type="scientific">Streptococcus oriscaviae</name>
    <dbReference type="NCBI Taxonomy" id="2781599"/>
    <lineage>
        <taxon>Bacteria</taxon>
        <taxon>Bacillati</taxon>
        <taxon>Bacillota</taxon>
        <taxon>Bacilli</taxon>
        <taxon>Lactobacillales</taxon>
        <taxon>Streptococcaceae</taxon>
        <taxon>Streptococcus</taxon>
    </lineage>
</organism>
<reference evidence="2 3" key="1">
    <citation type="submission" date="2021-04" db="EMBL/GenBank/DDBJ databases">
        <title>Complete genome sequence of a novel Streptococcus species.</title>
        <authorList>
            <person name="Teng J.L.L."/>
        </authorList>
    </citation>
    <scope>NUCLEOTIDE SEQUENCE [LARGE SCALE GENOMIC DNA]</scope>
    <source>
        <strain evidence="2 3">HKU75</strain>
    </source>
</reference>
<dbReference type="Pfam" id="PF00581">
    <property type="entry name" value="Rhodanese"/>
    <property type="match status" value="1"/>
</dbReference>
<dbReference type="InterPro" id="IPR001763">
    <property type="entry name" value="Rhodanese-like_dom"/>
</dbReference>
<gene>
    <name evidence="2" type="ORF">INT76_01730</name>
</gene>
<dbReference type="PANTHER" id="PTHR43031">
    <property type="entry name" value="FAD-DEPENDENT OXIDOREDUCTASE"/>
    <property type="match status" value="1"/>
</dbReference>
<dbReference type="EMBL" id="CP073084">
    <property type="protein sequence ID" value="QUE54637.1"/>
    <property type="molecule type" value="Genomic_DNA"/>
</dbReference>
<dbReference type="PANTHER" id="PTHR43031:SF17">
    <property type="entry name" value="SULFURTRANSFERASE YTWF-RELATED"/>
    <property type="match status" value="1"/>
</dbReference>
<keyword evidence="3" id="KW-1185">Reference proteome</keyword>
<proteinExistence type="predicted"/>
<dbReference type="Gene3D" id="3.40.250.10">
    <property type="entry name" value="Rhodanese-like domain"/>
    <property type="match status" value="1"/>
</dbReference>
<evidence type="ECO:0000313" key="2">
    <source>
        <dbReference type="EMBL" id="QUE54637.1"/>
    </source>
</evidence>
<protein>
    <submittedName>
        <fullName evidence="2">Rhodanese-like domain-containing protein</fullName>
    </submittedName>
</protein>
<dbReference type="InterPro" id="IPR036873">
    <property type="entry name" value="Rhodanese-like_dom_sf"/>
</dbReference>
<dbReference type="Proteomes" id="UP000677616">
    <property type="component" value="Chromosome"/>
</dbReference>
<dbReference type="PROSITE" id="PS50206">
    <property type="entry name" value="RHODANESE_3"/>
    <property type="match status" value="1"/>
</dbReference>
<sequence length="108" mass="12188">MLENIFSAVFKKGESLTVEQLPELLTDKNTVLLDVRESHEFSSGHIKEAKNVPLSQLELFKPEANKTYLVICQSGMRSLRATNYLKQAGYKAVNIRGGMNSWRGPIVY</sequence>
<dbReference type="SUPFAM" id="SSF52821">
    <property type="entry name" value="Rhodanese/Cell cycle control phosphatase"/>
    <property type="match status" value="1"/>
</dbReference>
<accession>A0ABX7YLC3</accession>
<dbReference type="InterPro" id="IPR050229">
    <property type="entry name" value="GlpE_sulfurtransferase"/>
</dbReference>